<dbReference type="AlphaFoldDB" id="A0AA41FIJ9"/>
<keyword evidence="6 7" id="KW-0472">Membrane</keyword>
<protein>
    <submittedName>
        <fullName evidence="9">ABC transporter permease subunit</fullName>
    </submittedName>
</protein>
<name>A0AA41FIJ9_9FIRM</name>
<dbReference type="SUPFAM" id="SSF161098">
    <property type="entry name" value="MetI-like"/>
    <property type="match status" value="1"/>
</dbReference>
<keyword evidence="5 7" id="KW-1133">Transmembrane helix</keyword>
<evidence type="ECO:0000313" key="9">
    <source>
        <dbReference type="EMBL" id="MBT9812235.1"/>
    </source>
</evidence>
<feature type="transmembrane region" description="Helical" evidence="7">
    <location>
        <begin position="20"/>
        <end position="40"/>
    </location>
</feature>
<dbReference type="GO" id="GO:0055085">
    <property type="term" value="P:transmembrane transport"/>
    <property type="evidence" value="ECO:0007669"/>
    <property type="project" value="InterPro"/>
</dbReference>
<organism evidence="9 10">
    <name type="scientific">Enterocloster citroniae</name>
    <dbReference type="NCBI Taxonomy" id="358743"/>
    <lineage>
        <taxon>Bacteria</taxon>
        <taxon>Bacillati</taxon>
        <taxon>Bacillota</taxon>
        <taxon>Clostridia</taxon>
        <taxon>Lachnospirales</taxon>
        <taxon>Lachnospiraceae</taxon>
        <taxon>Enterocloster</taxon>
    </lineage>
</organism>
<feature type="transmembrane region" description="Helical" evidence="7">
    <location>
        <begin position="152"/>
        <end position="171"/>
    </location>
</feature>
<evidence type="ECO:0000313" key="10">
    <source>
        <dbReference type="Proteomes" id="UP000708338"/>
    </source>
</evidence>
<dbReference type="Pfam" id="PF00528">
    <property type="entry name" value="BPD_transp_1"/>
    <property type="match status" value="1"/>
</dbReference>
<keyword evidence="2 7" id="KW-0813">Transport</keyword>
<feature type="domain" description="ABC transmembrane type-1" evidence="8">
    <location>
        <begin position="77"/>
        <end position="287"/>
    </location>
</feature>
<comment type="similarity">
    <text evidence="7">Belongs to the binding-protein-dependent transport system permease family.</text>
</comment>
<dbReference type="InterPro" id="IPR051393">
    <property type="entry name" value="ABC_transporter_permease"/>
</dbReference>
<evidence type="ECO:0000256" key="6">
    <source>
        <dbReference type="ARBA" id="ARBA00023136"/>
    </source>
</evidence>
<comment type="subcellular location">
    <subcellularLocation>
        <location evidence="1 7">Cell membrane</location>
        <topology evidence="1 7">Multi-pass membrane protein</topology>
    </subcellularLocation>
</comment>
<feature type="transmembrane region" description="Helical" evidence="7">
    <location>
        <begin position="114"/>
        <end position="132"/>
    </location>
</feature>
<keyword evidence="3" id="KW-1003">Cell membrane</keyword>
<evidence type="ECO:0000256" key="7">
    <source>
        <dbReference type="RuleBase" id="RU363032"/>
    </source>
</evidence>
<dbReference type="Proteomes" id="UP000708338">
    <property type="component" value="Unassembled WGS sequence"/>
</dbReference>
<dbReference type="EMBL" id="WQPS01000043">
    <property type="protein sequence ID" value="MBT9812235.1"/>
    <property type="molecule type" value="Genomic_DNA"/>
</dbReference>
<comment type="caution">
    <text evidence="9">The sequence shown here is derived from an EMBL/GenBank/DDBJ whole genome shotgun (WGS) entry which is preliminary data.</text>
</comment>
<reference evidence="9" key="1">
    <citation type="journal article" date="2021" name="Gut Microbes">
        <title>A synthetic consortium of 100 gut commensals modulates the composition and function in a colon model of the microbiome of elderly subjects.</title>
        <authorList>
            <person name="Perez M."/>
            <person name="Ntemiri A."/>
            <person name="Tan H."/>
            <person name="Harris H.M.B."/>
            <person name="Roager H.M."/>
            <person name="Ribiere C."/>
            <person name="O'Toole P.W."/>
        </authorList>
    </citation>
    <scope>NUCLEOTIDE SEQUENCE</scope>
    <source>
        <strain evidence="9">MCC335</strain>
    </source>
</reference>
<dbReference type="PANTHER" id="PTHR30193">
    <property type="entry name" value="ABC TRANSPORTER PERMEASE PROTEIN"/>
    <property type="match status" value="1"/>
</dbReference>
<sequence>MRMPKNKSEIMGRKLFLQYLLLVLPGFIIFTIGLILPLLLSFRYSVTSWDGISPEKVFVGFRNYMDLFQDDNFRSAWWFTIKFTIGNTLIQNAAALLFAVALDSGIRCKKIYRAAFFIPCLISAVIVGFVWLKMFSNVLPAVNDWLGTNFNFMLFGSGKTVLWGLLIANNWQWIGYWMLIYLAGLQSVPSDLYEAAKVDGAGAVKRFFNVTIPMLAPAITICVVGITTGSLKVYDLLVSSTKGGPGRASTSVIYQTYTTAINGRQYGYGSAMTVTLVVALLLVALIQVKGLKSKEVQA</sequence>
<dbReference type="PROSITE" id="PS50928">
    <property type="entry name" value="ABC_TM1"/>
    <property type="match status" value="1"/>
</dbReference>
<feature type="transmembrane region" description="Helical" evidence="7">
    <location>
        <begin position="266"/>
        <end position="286"/>
    </location>
</feature>
<evidence type="ECO:0000256" key="3">
    <source>
        <dbReference type="ARBA" id="ARBA00022475"/>
    </source>
</evidence>
<feature type="transmembrane region" description="Helical" evidence="7">
    <location>
        <begin position="76"/>
        <end position="102"/>
    </location>
</feature>
<feature type="transmembrane region" description="Helical" evidence="7">
    <location>
        <begin position="207"/>
        <end position="227"/>
    </location>
</feature>
<dbReference type="PANTHER" id="PTHR30193:SF37">
    <property type="entry name" value="INNER MEMBRANE ABC TRANSPORTER PERMEASE PROTEIN YCJO"/>
    <property type="match status" value="1"/>
</dbReference>
<dbReference type="InterPro" id="IPR000515">
    <property type="entry name" value="MetI-like"/>
</dbReference>
<gene>
    <name evidence="9" type="ORF">GPL26_21695</name>
</gene>
<evidence type="ECO:0000259" key="8">
    <source>
        <dbReference type="PROSITE" id="PS50928"/>
    </source>
</evidence>
<accession>A0AA41FIJ9</accession>
<keyword evidence="4 7" id="KW-0812">Transmembrane</keyword>
<dbReference type="GO" id="GO:0005886">
    <property type="term" value="C:plasma membrane"/>
    <property type="evidence" value="ECO:0007669"/>
    <property type="project" value="UniProtKB-SubCell"/>
</dbReference>
<evidence type="ECO:0000256" key="2">
    <source>
        <dbReference type="ARBA" id="ARBA00022448"/>
    </source>
</evidence>
<dbReference type="CDD" id="cd06261">
    <property type="entry name" value="TM_PBP2"/>
    <property type="match status" value="1"/>
</dbReference>
<dbReference type="InterPro" id="IPR035906">
    <property type="entry name" value="MetI-like_sf"/>
</dbReference>
<evidence type="ECO:0000256" key="4">
    <source>
        <dbReference type="ARBA" id="ARBA00022692"/>
    </source>
</evidence>
<evidence type="ECO:0000256" key="5">
    <source>
        <dbReference type="ARBA" id="ARBA00022989"/>
    </source>
</evidence>
<proteinExistence type="inferred from homology"/>
<dbReference type="Gene3D" id="1.10.3720.10">
    <property type="entry name" value="MetI-like"/>
    <property type="match status" value="1"/>
</dbReference>
<evidence type="ECO:0000256" key="1">
    <source>
        <dbReference type="ARBA" id="ARBA00004651"/>
    </source>
</evidence>